<dbReference type="RefSeq" id="WP_342690553.1">
    <property type="nucleotide sequence ID" value="NZ_JBCGDP010000002.1"/>
</dbReference>
<evidence type="ECO:0000313" key="1">
    <source>
        <dbReference type="EMBL" id="MEM0575463.1"/>
    </source>
</evidence>
<protein>
    <recommendedName>
        <fullName evidence="3">Lipoprotein</fullName>
    </recommendedName>
</protein>
<comment type="caution">
    <text evidence="1">The sequence shown here is derived from an EMBL/GenBank/DDBJ whole genome shotgun (WGS) entry which is preliminary data.</text>
</comment>
<gene>
    <name evidence="1" type="ORF">WFZ86_03050</name>
</gene>
<proteinExistence type="predicted"/>
<dbReference type="Proteomes" id="UP001468798">
    <property type="component" value="Unassembled WGS sequence"/>
</dbReference>
<organism evidence="1 2">
    <name type="scientific">Flavobacterium polysaccharolyticum</name>
    <dbReference type="NCBI Taxonomy" id="3133148"/>
    <lineage>
        <taxon>Bacteria</taxon>
        <taxon>Pseudomonadati</taxon>
        <taxon>Bacteroidota</taxon>
        <taxon>Flavobacteriia</taxon>
        <taxon>Flavobacteriales</taxon>
        <taxon>Flavobacteriaceae</taxon>
        <taxon>Flavobacterium</taxon>
    </lineage>
</organism>
<evidence type="ECO:0008006" key="3">
    <source>
        <dbReference type="Google" id="ProtNLM"/>
    </source>
</evidence>
<reference evidence="1 2" key="1">
    <citation type="submission" date="2024-03" db="EMBL/GenBank/DDBJ databases">
        <title>Two novel species of the genus Flavobacterium exhibiting potentially degradation of complex polysaccharides.</title>
        <authorList>
            <person name="Lian X."/>
        </authorList>
    </citation>
    <scope>NUCLEOTIDE SEQUENCE [LARGE SCALE GENOMIC DNA]</scope>
    <source>
        <strain evidence="1 2">N6</strain>
    </source>
</reference>
<sequence length="148" mass="15748">MKKIILLLLISIQFSCSKEDDKTATKGGNITYTVDGVTTRIEDGISTAILDNETKIGDIANNDGKTRIGDGSAKLFAVGTPITGLAITIQINGVQWVRKASLNTMTITSYDGTTVKGIFSGQVANNASGSFVYKNISGTFETNDITKF</sequence>
<evidence type="ECO:0000313" key="2">
    <source>
        <dbReference type="Proteomes" id="UP001468798"/>
    </source>
</evidence>
<name>A0ABU9NLA8_9FLAO</name>
<keyword evidence="2" id="KW-1185">Reference proteome</keyword>
<accession>A0ABU9NLA8</accession>
<dbReference type="EMBL" id="JBCGDP010000002">
    <property type="protein sequence ID" value="MEM0575463.1"/>
    <property type="molecule type" value="Genomic_DNA"/>
</dbReference>